<dbReference type="PROSITE" id="PS00894">
    <property type="entry name" value="HTH_DEOR_1"/>
    <property type="match status" value="1"/>
</dbReference>
<evidence type="ECO:0000256" key="6">
    <source>
        <dbReference type="ARBA" id="ARBA00024937"/>
    </source>
</evidence>
<evidence type="ECO:0000256" key="3">
    <source>
        <dbReference type="ARBA" id="ARBA00023015"/>
    </source>
</evidence>
<dbReference type="InterPro" id="IPR001034">
    <property type="entry name" value="DeoR_HTH"/>
</dbReference>
<comment type="caution">
    <text evidence="8">The sequence shown here is derived from an EMBL/GenBank/DDBJ whole genome shotgun (WGS) entry which is preliminary data.</text>
</comment>
<keyword evidence="5" id="KW-0804">Transcription</keyword>
<evidence type="ECO:0000256" key="5">
    <source>
        <dbReference type="ARBA" id="ARBA00023163"/>
    </source>
</evidence>
<dbReference type="InterPro" id="IPR036388">
    <property type="entry name" value="WH-like_DNA-bd_sf"/>
</dbReference>
<organism evidence="8 9">
    <name type="scientific">Anaerococcus nagyae</name>
    <dbReference type="NCBI Taxonomy" id="1755241"/>
    <lineage>
        <taxon>Bacteria</taxon>
        <taxon>Bacillati</taxon>
        <taxon>Bacillota</taxon>
        <taxon>Tissierellia</taxon>
        <taxon>Tissierellales</taxon>
        <taxon>Peptoniphilaceae</taxon>
        <taxon>Anaerococcus</taxon>
    </lineage>
</organism>
<keyword evidence="9" id="KW-1185">Reference proteome</keyword>
<dbReference type="PROSITE" id="PS51000">
    <property type="entry name" value="HTH_DEOR_2"/>
    <property type="match status" value="1"/>
</dbReference>
<comment type="function">
    <text evidence="6">Repressor of the lactose catabolism operon. Galactose-6-phosphate is the inducer.</text>
</comment>
<dbReference type="SMART" id="SM00420">
    <property type="entry name" value="HTH_DEOR"/>
    <property type="match status" value="1"/>
</dbReference>
<dbReference type="InterPro" id="IPR014036">
    <property type="entry name" value="DeoR-like_C"/>
</dbReference>
<evidence type="ECO:0000256" key="4">
    <source>
        <dbReference type="ARBA" id="ARBA00023125"/>
    </source>
</evidence>
<dbReference type="Gene3D" id="3.40.50.1360">
    <property type="match status" value="1"/>
</dbReference>
<dbReference type="Gene3D" id="1.10.10.10">
    <property type="entry name" value="Winged helix-like DNA-binding domain superfamily/Winged helix DNA-binding domain"/>
    <property type="match status" value="1"/>
</dbReference>
<dbReference type="InterPro" id="IPR037171">
    <property type="entry name" value="NagB/RpiA_transferase-like"/>
</dbReference>
<dbReference type="AlphaFoldDB" id="A0A3E2TL52"/>
<keyword evidence="4" id="KW-0238">DNA-binding</keyword>
<evidence type="ECO:0000259" key="7">
    <source>
        <dbReference type="PROSITE" id="PS51000"/>
    </source>
</evidence>
<dbReference type="InterPro" id="IPR036390">
    <property type="entry name" value="WH_DNA-bd_sf"/>
</dbReference>
<dbReference type="Pfam" id="PF08220">
    <property type="entry name" value="HTH_DeoR"/>
    <property type="match status" value="1"/>
</dbReference>
<evidence type="ECO:0000256" key="2">
    <source>
        <dbReference type="ARBA" id="ARBA00022491"/>
    </source>
</evidence>
<evidence type="ECO:0000256" key="1">
    <source>
        <dbReference type="ARBA" id="ARBA00021390"/>
    </source>
</evidence>
<dbReference type="SMART" id="SM01134">
    <property type="entry name" value="DeoRC"/>
    <property type="match status" value="1"/>
</dbReference>
<sequence length="249" mass="28408">MLKEKRQDLIVEMVNDKDLIEVSDLTTTLEVTEMTIRRDLKELEGKGLLKRVHGGARKIKSISNVEYSNAEKKEKNITQKKYISKQISEILKEDDIVFFGAGTTIEFVPEYIGEKRLKAFTNSLYLFNELLSIDTIDLKLIGGSFRNITGAFVGPMAVESIKNLRFKKAFIGVNGINDNNAFTYNEDEGYLQKLVLDNSIEKYLVADSSKIGVEDFYSFYNIDEVNIITDDKLSKQDLKSLKKYTKVIN</sequence>
<accession>A0A3E2TL52</accession>
<dbReference type="PRINTS" id="PR00037">
    <property type="entry name" value="HTHLACR"/>
</dbReference>
<dbReference type="PANTHER" id="PTHR30363">
    <property type="entry name" value="HTH-TYPE TRANSCRIPTIONAL REGULATOR SRLR-RELATED"/>
    <property type="match status" value="1"/>
</dbReference>
<evidence type="ECO:0000313" key="8">
    <source>
        <dbReference type="EMBL" id="RGB78121.1"/>
    </source>
</evidence>
<dbReference type="GO" id="GO:0003700">
    <property type="term" value="F:DNA-binding transcription factor activity"/>
    <property type="evidence" value="ECO:0007669"/>
    <property type="project" value="InterPro"/>
</dbReference>
<dbReference type="InterPro" id="IPR050313">
    <property type="entry name" value="Carb_Metab_HTH_regulators"/>
</dbReference>
<evidence type="ECO:0000313" key="9">
    <source>
        <dbReference type="Proteomes" id="UP000261011"/>
    </source>
</evidence>
<dbReference type="Proteomes" id="UP000261011">
    <property type="component" value="Unassembled WGS sequence"/>
</dbReference>
<dbReference type="InterPro" id="IPR018356">
    <property type="entry name" value="Tscrpt_reg_HTH_DeoR_CS"/>
</dbReference>
<dbReference type="GO" id="GO:0003677">
    <property type="term" value="F:DNA binding"/>
    <property type="evidence" value="ECO:0007669"/>
    <property type="project" value="UniProtKB-KW"/>
</dbReference>
<gene>
    <name evidence="8" type="ORF">DXA39_01325</name>
</gene>
<dbReference type="RefSeq" id="WP_117520338.1">
    <property type="nucleotide sequence ID" value="NZ_QVEU01000001.1"/>
</dbReference>
<dbReference type="PANTHER" id="PTHR30363:SF4">
    <property type="entry name" value="GLYCEROL-3-PHOSPHATE REGULON REPRESSOR"/>
    <property type="match status" value="1"/>
</dbReference>
<dbReference type="SUPFAM" id="SSF46785">
    <property type="entry name" value="Winged helix' DNA-binding domain"/>
    <property type="match status" value="1"/>
</dbReference>
<reference evidence="8 9" key="1">
    <citation type="submission" date="2018-08" db="EMBL/GenBank/DDBJ databases">
        <title>A genome reference for cultivated species of the human gut microbiota.</title>
        <authorList>
            <person name="Zou Y."/>
            <person name="Xue W."/>
            <person name="Luo G."/>
        </authorList>
    </citation>
    <scope>NUCLEOTIDE SEQUENCE [LARGE SCALE GENOMIC DNA]</scope>
    <source>
        <strain evidence="8 9">OF01-3</strain>
    </source>
</reference>
<dbReference type="OrthoDB" id="9797223at2"/>
<protein>
    <recommendedName>
        <fullName evidence="1">Lactose phosphotransferase system repressor</fullName>
    </recommendedName>
</protein>
<dbReference type="SUPFAM" id="SSF100950">
    <property type="entry name" value="NagB/RpiA/CoA transferase-like"/>
    <property type="match status" value="1"/>
</dbReference>
<dbReference type="EMBL" id="QVEU01000001">
    <property type="protein sequence ID" value="RGB78121.1"/>
    <property type="molecule type" value="Genomic_DNA"/>
</dbReference>
<feature type="domain" description="HTH deoR-type" evidence="7">
    <location>
        <begin position="3"/>
        <end position="58"/>
    </location>
</feature>
<dbReference type="Pfam" id="PF00455">
    <property type="entry name" value="DeoRC"/>
    <property type="match status" value="1"/>
</dbReference>
<name>A0A3E2TL52_9FIRM</name>
<keyword evidence="3" id="KW-0805">Transcription regulation</keyword>
<proteinExistence type="predicted"/>
<keyword evidence="2" id="KW-0678">Repressor</keyword>